<organism evidence="1 2">
    <name type="scientific">Fusarium poae</name>
    <dbReference type="NCBI Taxonomy" id="36050"/>
    <lineage>
        <taxon>Eukaryota</taxon>
        <taxon>Fungi</taxon>
        <taxon>Dikarya</taxon>
        <taxon>Ascomycota</taxon>
        <taxon>Pezizomycotina</taxon>
        <taxon>Sordariomycetes</taxon>
        <taxon>Hypocreomycetidae</taxon>
        <taxon>Hypocreales</taxon>
        <taxon>Nectriaceae</taxon>
        <taxon>Fusarium</taxon>
    </lineage>
</organism>
<dbReference type="AlphaFoldDB" id="A0A1B8AQ91"/>
<comment type="caution">
    <text evidence="1">The sequence shown here is derived from an EMBL/GenBank/DDBJ whole genome shotgun (WGS) entry which is preliminary data.</text>
</comment>
<sequence length="109" mass="12193">MEQQNQSKVIVQLPKPQLEEISPAVHMRNERVNLQTRQRWAIASLRNLLNGATDDANVRQIFDTEMSRVDANRGQDLIQAIREQAPGSALCRLVEAGSTVGQTELVTLD</sequence>
<name>A0A1B8AQ91_FUSPO</name>
<evidence type="ECO:0000313" key="2">
    <source>
        <dbReference type="Proteomes" id="UP000091967"/>
    </source>
</evidence>
<dbReference type="Proteomes" id="UP000091967">
    <property type="component" value="Unassembled WGS sequence"/>
</dbReference>
<accession>A0A1B8AQ91</accession>
<gene>
    <name evidence="1" type="ORF">FPOA_08990</name>
</gene>
<proteinExistence type="predicted"/>
<evidence type="ECO:0000313" key="1">
    <source>
        <dbReference type="EMBL" id="OBS22657.1"/>
    </source>
</evidence>
<dbReference type="EMBL" id="LYXU01000003">
    <property type="protein sequence ID" value="OBS22657.1"/>
    <property type="molecule type" value="Genomic_DNA"/>
</dbReference>
<reference evidence="1 2" key="1">
    <citation type="submission" date="2016-06" db="EMBL/GenBank/DDBJ databases">
        <title>Living apart together: crosstalk between the core and supernumerary genomes in a fungal plant pathogen.</title>
        <authorList>
            <person name="Vanheule A."/>
            <person name="Audenaert K."/>
            <person name="Warris S."/>
            <person name="Van De Geest H."/>
            <person name="Schijlen E."/>
            <person name="Hofte M."/>
            <person name="De Saeger S."/>
            <person name="Haesaert G."/>
            <person name="Waalwijk C."/>
            <person name="Van Der Lee T."/>
        </authorList>
    </citation>
    <scope>NUCLEOTIDE SEQUENCE [LARGE SCALE GENOMIC DNA]</scope>
    <source>
        <strain evidence="1 2">2516</strain>
    </source>
</reference>
<protein>
    <submittedName>
        <fullName evidence="1">Uncharacterized protein</fullName>
    </submittedName>
</protein>
<keyword evidence="2" id="KW-1185">Reference proteome</keyword>